<dbReference type="InterPro" id="IPR029058">
    <property type="entry name" value="AB_hydrolase_fold"/>
</dbReference>
<dbReference type="Pfam" id="PF12146">
    <property type="entry name" value="Hydrolase_4"/>
    <property type="match status" value="1"/>
</dbReference>
<dbReference type="KEGG" id="pfuw:KF707C_19560"/>
<dbReference type="InterPro" id="IPR053145">
    <property type="entry name" value="AB_hydrolase_Est10"/>
</dbReference>
<proteinExistence type="predicted"/>
<protein>
    <submittedName>
        <fullName evidence="2">Hydrolase</fullName>
    </submittedName>
</protein>
<dbReference type="SUPFAM" id="SSF53474">
    <property type="entry name" value="alpha/beta-Hydrolases"/>
    <property type="match status" value="1"/>
</dbReference>
<gene>
    <name evidence="2" type="ORF">KF707C_19560</name>
</gene>
<evidence type="ECO:0000259" key="1">
    <source>
        <dbReference type="Pfam" id="PF12146"/>
    </source>
</evidence>
<accession>A0AAD1C122</accession>
<dbReference type="Gene3D" id="3.40.50.1820">
    <property type="entry name" value="alpha/beta hydrolase"/>
    <property type="match status" value="1"/>
</dbReference>
<dbReference type="InterPro" id="IPR022742">
    <property type="entry name" value="Hydrolase_4"/>
</dbReference>
<keyword evidence="3" id="KW-1185">Reference proteome</keyword>
<evidence type="ECO:0000313" key="3">
    <source>
        <dbReference type="Proteomes" id="UP000218554"/>
    </source>
</evidence>
<name>A0AAD1C122_METFU</name>
<dbReference type="PANTHER" id="PTHR43265:SF1">
    <property type="entry name" value="ESTERASE ESTD"/>
    <property type="match status" value="1"/>
</dbReference>
<dbReference type="PANTHER" id="PTHR43265">
    <property type="entry name" value="ESTERASE ESTD"/>
    <property type="match status" value="1"/>
</dbReference>
<organism evidence="2 3">
    <name type="scientific">Metapseudomonas furukawaii</name>
    <name type="common">Pseudomonas furukawaii</name>
    <dbReference type="NCBI Taxonomy" id="1149133"/>
    <lineage>
        <taxon>Bacteria</taxon>
        <taxon>Pseudomonadati</taxon>
        <taxon>Pseudomonadota</taxon>
        <taxon>Gammaproteobacteria</taxon>
        <taxon>Pseudomonadales</taxon>
        <taxon>Pseudomonadaceae</taxon>
        <taxon>Metapseudomonas</taxon>
    </lineage>
</organism>
<dbReference type="GO" id="GO:0052689">
    <property type="term" value="F:carboxylic ester hydrolase activity"/>
    <property type="evidence" value="ECO:0007669"/>
    <property type="project" value="TreeGrafter"/>
</dbReference>
<reference evidence="3" key="1">
    <citation type="submission" date="2015-05" db="EMBL/GenBank/DDBJ databases">
        <title>Draft genome sequencing of a biphenyl-degrading bacterium, Pseudomonas balearica KF707 (=NBRC110670).</title>
        <authorList>
            <person name="Kimura N."/>
            <person name="Hirose J."/>
            <person name="Watanabe T."/>
            <person name="Suenaga H."/>
            <person name="Fujihara H."/>
            <person name="Noguchi M."/>
            <person name="Hashimoto M."/>
            <person name="Shimodaira J."/>
            <person name="Tsuchikane K."/>
            <person name="Hosoyama A."/>
            <person name="Yamazoe A."/>
            <person name="Fujita N."/>
            <person name="Furukawa K."/>
        </authorList>
    </citation>
    <scope>NUCLEOTIDE SEQUENCE [LARGE SCALE GENOMIC DNA]</scope>
    <source>
        <strain evidence="3">DSM 10086 / NBRC 110670 / KF707</strain>
    </source>
</reference>
<keyword evidence="2" id="KW-0378">Hydrolase</keyword>
<dbReference type="EMBL" id="AP014862">
    <property type="protein sequence ID" value="BAU73644.1"/>
    <property type="molecule type" value="Genomic_DNA"/>
</dbReference>
<dbReference type="Proteomes" id="UP000218554">
    <property type="component" value="Chromosome"/>
</dbReference>
<evidence type="ECO:0000313" key="2">
    <source>
        <dbReference type="EMBL" id="BAU73644.1"/>
    </source>
</evidence>
<feature type="domain" description="Serine aminopeptidase S33" evidence="1">
    <location>
        <begin position="105"/>
        <end position="307"/>
    </location>
</feature>
<dbReference type="AlphaFoldDB" id="A0AAD1C122"/>
<reference evidence="2 3" key="2">
    <citation type="journal article" date="2017" name="Int. J. Syst. Evol. Microbiol.">
        <title>Pseudomonas furukawaii sp. nov., a polychlorinated biphenyl-degrading bacterium isolated from biphenyl-contaminated soil in Japan.</title>
        <authorList>
            <person name="Kimura N."/>
            <person name="Watanabe T."/>
            <person name="Suenaga H."/>
            <person name="Fujihara H."/>
            <person name="Futagami T."/>
            <person name="Goto M."/>
            <person name="Hanada S."/>
            <person name="Hirose J."/>
        </authorList>
    </citation>
    <scope>NUCLEOTIDE SEQUENCE [LARGE SCALE GENOMIC DNA]</scope>
    <source>
        <strain evidence="3">DSM 10086 / NBRC 110670 / KF707</strain>
    </source>
</reference>
<sequence>MALPQFTPQNHGADGLSNLLPKEWFPCMLRALLLVFLALAGQAMAAPQAVLQRPIELDTGTGLLQGTLLRPKTGEAVPVALIIAGSGPTDRDGNNPMAGRNDSLRKLAELLARNGIASVRYDKRGIAASHAAGPDERHLSLEGYAADAAAWGRRLKQDPRFSQLILIGHSEGSLIAGLAAQPAGADALVSIAGSARPIDELLREQLQDRLPPPLLAESERILASLKAGRPVDDVPKALELLFRPSVQPYLISLFRQDPAQVYGRLSLPILVLQGSHDIQVAVADAERLKAASPHAELAIIPGMNHVLRIVPQDRRQQLASYANPHLPLARELGERILAFIRNLTDSRNAEIDR</sequence>